<dbReference type="EMBL" id="JADYXP020000013">
    <property type="protein sequence ID" value="KAL0111768.1"/>
    <property type="molecule type" value="Genomic_DNA"/>
</dbReference>
<evidence type="ECO:0000313" key="3">
    <source>
        <dbReference type="Proteomes" id="UP001430953"/>
    </source>
</evidence>
<gene>
    <name evidence="2" type="ORF">PUN28_013156</name>
</gene>
<keyword evidence="3" id="KW-1185">Reference proteome</keyword>
<name>A0AAW2F8I9_9HYME</name>
<protein>
    <submittedName>
        <fullName evidence="2">Uncharacterized protein</fullName>
    </submittedName>
</protein>
<reference evidence="2 3" key="1">
    <citation type="submission" date="2023-03" db="EMBL/GenBank/DDBJ databases">
        <title>High recombination rates correlate with genetic variation in Cardiocondyla obscurior ants.</title>
        <authorList>
            <person name="Errbii M."/>
        </authorList>
    </citation>
    <scope>NUCLEOTIDE SEQUENCE [LARGE SCALE GENOMIC DNA]</scope>
    <source>
        <strain evidence="2">Alpha-2009</strain>
        <tissue evidence="2">Whole body</tissue>
    </source>
</reference>
<accession>A0AAW2F8I9</accession>
<evidence type="ECO:0000256" key="1">
    <source>
        <dbReference type="SAM" id="MobiDB-lite"/>
    </source>
</evidence>
<dbReference type="Proteomes" id="UP001430953">
    <property type="component" value="Unassembled WGS sequence"/>
</dbReference>
<sequence length="130" mass="15298">MCIEYSRVFKFPFFQIFFSQVYLDLFYAIVETGRRKVLEQARSDQKERKKNKRERKKKYRASKLCIRGSLFLSWRLNARPCNRVRNSFSTAHKGLSAFDIIVFIARTVACRNVPSARRTLASYRSAIQSG</sequence>
<feature type="compositionally biased region" description="Basic residues" evidence="1">
    <location>
        <begin position="48"/>
        <end position="60"/>
    </location>
</feature>
<proteinExistence type="predicted"/>
<comment type="caution">
    <text evidence="2">The sequence shown here is derived from an EMBL/GenBank/DDBJ whole genome shotgun (WGS) entry which is preliminary data.</text>
</comment>
<organism evidence="2 3">
    <name type="scientific">Cardiocondyla obscurior</name>
    <dbReference type="NCBI Taxonomy" id="286306"/>
    <lineage>
        <taxon>Eukaryota</taxon>
        <taxon>Metazoa</taxon>
        <taxon>Ecdysozoa</taxon>
        <taxon>Arthropoda</taxon>
        <taxon>Hexapoda</taxon>
        <taxon>Insecta</taxon>
        <taxon>Pterygota</taxon>
        <taxon>Neoptera</taxon>
        <taxon>Endopterygota</taxon>
        <taxon>Hymenoptera</taxon>
        <taxon>Apocrita</taxon>
        <taxon>Aculeata</taxon>
        <taxon>Formicoidea</taxon>
        <taxon>Formicidae</taxon>
        <taxon>Myrmicinae</taxon>
        <taxon>Cardiocondyla</taxon>
    </lineage>
</organism>
<evidence type="ECO:0000313" key="2">
    <source>
        <dbReference type="EMBL" id="KAL0111768.1"/>
    </source>
</evidence>
<feature type="region of interest" description="Disordered" evidence="1">
    <location>
        <begin position="40"/>
        <end position="60"/>
    </location>
</feature>
<dbReference type="AlphaFoldDB" id="A0AAW2F8I9"/>